<evidence type="ECO:0000256" key="1">
    <source>
        <dbReference type="SAM" id="MobiDB-lite"/>
    </source>
</evidence>
<dbReference type="RefSeq" id="WP_186854276.1">
    <property type="nucleotide sequence ID" value="NZ_JACOPG010000002.1"/>
</dbReference>
<evidence type="ECO:0008006" key="4">
    <source>
        <dbReference type="Google" id="ProtNLM"/>
    </source>
</evidence>
<name>A0ABR7GH22_9FIRM</name>
<proteinExistence type="predicted"/>
<evidence type="ECO:0000313" key="3">
    <source>
        <dbReference type="Proteomes" id="UP000643810"/>
    </source>
</evidence>
<dbReference type="Proteomes" id="UP000643810">
    <property type="component" value="Unassembled WGS sequence"/>
</dbReference>
<evidence type="ECO:0000313" key="2">
    <source>
        <dbReference type="EMBL" id="MBC5686448.1"/>
    </source>
</evidence>
<accession>A0ABR7GH22</accession>
<reference evidence="2 3" key="1">
    <citation type="submission" date="2020-08" db="EMBL/GenBank/DDBJ databases">
        <title>Genome public.</title>
        <authorList>
            <person name="Liu C."/>
            <person name="Sun Q."/>
        </authorList>
    </citation>
    <scope>NUCLEOTIDE SEQUENCE [LARGE SCALE GENOMIC DNA]</scope>
    <source>
        <strain evidence="2 3">NSJ-9</strain>
    </source>
</reference>
<gene>
    <name evidence="2" type="ORF">H8R94_07505</name>
</gene>
<keyword evidence="3" id="KW-1185">Reference proteome</keyword>
<feature type="compositionally biased region" description="Basic and acidic residues" evidence="1">
    <location>
        <begin position="237"/>
        <end position="253"/>
    </location>
</feature>
<organism evidence="2 3">
    <name type="scientific">Roseburia lenta</name>
    <dbReference type="NCBI Taxonomy" id="2763061"/>
    <lineage>
        <taxon>Bacteria</taxon>
        <taxon>Bacillati</taxon>
        <taxon>Bacillota</taxon>
        <taxon>Clostridia</taxon>
        <taxon>Lachnospirales</taxon>
        <taxon>Lachnospiraceae</taxon>
        <taxon>Roseburia</taxon>
    </lineage>
</organism>
<feature type="region of interest" description="Disordered" evidence="1">
    <location>
        <begin position="237"/>
        <end position="262"/>
    </location>
</feature>
<protein>
    <recommendedName>
        <fullName evidence="4">ATPase</fullName>
    </recommendedName>
</protein>
<dbReference type="EMBL" id="JACOPG010000002">
    <property type="protein sequence ID" value="MBC5686448.1"/>
    <property type="molecule type" value="Genomic_DNA"/>
</dbReference>
<comment type="caution">
    <text evidence="2">The sequence shown here is derived from an EMBL/GenBank/DDBJ whole genome shotgun (WGS) entry which is preliminary data.</text>
</comment>
<sequence>MSAADRTEKVLRDIHVLFSKAEPYNGSKRDVIVNKNEMMDLLKELNACMYDMIDEHELSQTKKDKANREMQKQGDDIIFAASRKAEDIYAASIMYTDNALNDIQQIIEDAGDAIAKIYEDAKDKMASEKQTIKSNQSELKSQLGDLIDTQKYLHLIEEENHRLRLEREKGEKGDFAPKDTPSYANVQPEIRINKDYFIQNGIPLEDEEGTTGVPTQGELTEKEAAALSEDLDKEYFAWKESDQEEEKKPEEGKGIFSLFGRK</sequence>